<dbReference type="Pfam" id="PF01476">
    <property type="entry name" value="LysM"/>
    <property type="match status" value="1"/>
</dbReference>
<organism evidence="2 3">
    <name type="scientific">Salix suchowensis</name>
    <dbReference type="NCBI Taxonomy" id="1278906"/>
    <lineage>
        <taxon>Eukaryota</taxon>
        <taxon>Viridiplantae</taxon>
        <taxon>Streptophyta</taxon>
        <taxon>Embryophyta</taxon>
        <taxon>Tracheophyta</taxon>
        <taxon>Spermatophyta</taxon>
        <taxon>Magnoliopsida</taxon>
        <taxon>eudicotyledons</taxon>
        <taxon>Gunneridae</taxon>
        <taxon>Pentapetalae</taxon>
        <taxon>rosids</taxon>
        <taxon>fabids</taxon>
        <taxon>Malpighiales</taxon>
        <taxon>Salicaceae</taxon>
        <taxon>Saliceae</taxon>
        <taxon>Salix</taxon>
    </lineage>
</organism>
<feature type="domain" description="LysM" evidence="1">
    <location>
        <begin position="31"/>
        <end position="77"/>
    </location>
</feature>
<gene>
    <name evidence="2" type="ORF">OIU77_030646</name>
</gene>
<reference evidence="2" key="2">
    <citation type="journal article" date="2023" name="Int. J. Mol. Sci.">
        <title>De Novo Assembly and Annotation of 11 Diverse Shrub Willow (Salix) Genomes Reveals Novel Gene Organization in Sex-Linked Regions.</title>
        <authorList>
            <person name="Hyden B."/>
            <person name="Feng K."/>
            <person name="Yates T.B."/>
            <person name="Jawdy S."/>
            <person name="Cereghino C."/>
            <person name="Smart L.B."/>
            <person name="Muchero W."/>
        </authorList>
    </citation>
    <scope>NUCLEOTIDE SEQUENCE</scope>
    <source>
        <tissue evidence="2">Shoot tip</tissue>
    </source>
</reference>
<evidence type="ECO:0000313" key="2">
    <source>
        <dbReference type="EMBL" id="KAJ6382037.1"/>
    </source>
</evidence>
<accession>A0ABQ9BEP6</accession>
<evidence type="ECO:0000259" key="1">
    <source>
        <dbReference type="PROSITE" id="PS51782"/>
    </source>
</evidence>
<reference evidence="2" key="1">
    <citation type="submission" date="2022-10" db="EMBL/GenBank/DDBJ databases">
        <authorList>
            <person name="Hyden B.L."/>
            <person name="Feng K."/>
            <person name="Yates T."/>
            <person name="Jawdy S."/>
            <person name="Smart L.B."/>
            <person name="Muchero W."/>
        </authorList>
    </citation>
    <scope>NUCLEOTIDE SEQUENCE</scope>
    <source>
        <tissue evidence="2">Shoot tip</tissue>
    </source>
</reference>
<evidence type="ECO:0000313" key="3">
    <source>
        <dbReference type="Proteomes" id="UP001141253"/>
    </source>
</evidence>
<dbReference type="Gene3D" id="3.10.350.10">
    <property type="entry name" value="LysM domain"/>
    <property type="match status" value="1"/>
</dbReference>
<sequence length="77" mass="8355">MSRTTSSLCNSSSESPLLAHVLMEICKSISTHYKTRPSDTLSSIADSIYTRLVSADQIKEANSIDDPLVLDVGQNLV</sequence>
<dbReference type="Proteomes" id="UP001141253">
    <property type="component" value="Chromosome 6"/>
</dbReference>
<dbReference type="InterPro" id="IPR036779">
    <property type="entry name" value="LysM_dom_sf"/>
</dbReference>
<keyword evidence="3" id="KW-1185">Reference proteome</keyword>
<proteinExistence type="predicted"/>
<dbReference type="InterPro" id="IPR018392">
    <property type="entry name" value="LysM"/>
</dbReference>
<protein>
    <recommendedName>
        <fullName evidence="1">LysM domain-containing protein</fullName>
    </recommendedName>
</protein>
<name>A0ABQ9BEP6_9ROSI</name>
<dbReference type="CDD" id="cd00118">
    <property type="entry name" value="LysM"/>
    <property type="match status" value="1"/>
</dbReference>
<dbReference type="PROSITE" id="PS51782">
    <property type="entry name" value="LYSM"/>
    <property type="match status" value="1"/>
</dbReference>
<comment type="caution">
    <text evidence="2">The sequence shown here is derived from an EMBL/GenBank/DDBJ whole genome shotgun (WGS) entry which is preliminary data.</text>
</comment>
<dbReference type="EMBL" id="JAPFFI010000009">
    <property type="protein sequence ID" value="KAJ6382037.1"/>
    <property type="molecule type" value="Genomic_DNA"/>
</dbReference>